<dbReference type="AlphaFoldDB" id="A0A1F7SH54"/>
<dbReference type="STRING" id="1817883.A3G31_09165"/>
<evidence type="ECO:0000256" key="3">
    <source>
        <dbReference type="SAM" id="Coils"/>
    </source>
</evidence>
<dbReference type="Proteomes" id="UP000178082">
    <property type="component" value="Unassembled WGS sequence"/>
</dbReference>
<evidence type="ECO:0000256" key="2">
    <source>
        <dbReference type="ARBA" id="ARBA00022729"/>
    </source>
</evidence>
<sequence>MKIFFSVISLMLFSLYASSSYGENFKIGVVDIQKIMLESKKGKQSLKELKEEFEEKRKKIESADKELEMLKKEILDKVSIWSNETKEKKEEDFNQKLKKYQRDREEFEEEMGEKNSQVNQRILSEIINIVEDVAKSENYTIILEKETLIYLSPSVDITGRVVEKYDRM</sequence>
<evidence type="ECO:0000313" key="5">
    <source>
        <dbReference type="EMBL" id="OGL53061.1"/>
    </source>
</evidence>
<organism evidence="5 6">
    <name type="scientific">Candidatus Schekmanbacteria bacterium RIFCSPLOWO2_12_FULL_38_15</name>
    <dbReference type="NCBI Taxonomy" id="1817883"/>
    <lineage>
        <taxon>Bacteria</taxon>
        <taxon>Candidatus Schekmaniibacteriota</taxon>
    </lineage>
</organism>
<dbReference type="PANTHER" id="PTHR35089:SF1">
    <property type="entry name" value="CHAPERONE PROTEIN SKP"/>
    <property type="match status" value="1"/>
</dbReference>
<name>A0A1F7SH54_9BACT</name>
<feature type="chain" id="PRO_5009532395" description="Molecular chaperone Skp" evidence="4">
    <location>
        <begin position="23"/>
        <end position="168"/>
    </location>
</feature>
<proteinExistence type="inferred from homology"/>
<gene>
    <name evidence="5" type="ORF">A3G31_09165</name>
</gene>
<accession>A0A1F7SH54</accession>
<dbReference type="SMART" id="SM00935">
    <property type="entry name" value="OmpH"/>
    <property type="match status" value="1"/>
</dbReference>
<dbReference type="Gene3D" id="3.30.910.20">
    <property type="entry name" value="Skp domain"/>
    <property type="match status" value="1"/>
</dbReference>
<dbReference type="SUPFAM" id="SSF111384">
    <property type="entry name" value="OmpH-like"/>
    <property type="match status" value="1"/>
</dbReference>
<evidence type="ECO:0008006" key="7">
    <source>
        <dbReference type="Google" id="ProtNLM"/>
    </source>
</evidence>
<keyword evidence="2 4" id="KW-0732">Signal</keyword>
<evidence type="ECO:0000256" key="4">
    <source>
        <dbReference type="SAM" id="SignalP"/>
    </source>
</evidence>
<dbReference type="GO" id="GO:0005829">
    <property type="term" value="C:cytosol"/>
    <property type="evidence" value="ECO:0007669"/>
    <property type="project" value="TreeGrafter"/>
</dbReference>
<dbReference type="InterPro" id="IPR024930">
    <property type="entry name" value="Skp_dom_sf"/>
</dbReference>
<feature type="signal peptide" evidence="4">
    <location>
        <begin position="1"/>
        <end position="22"/>
    </location>
</feature>
<dbReference type="Pfam" id="PF03938">
    <property type="entry name" value="OmpH"/>
    <property type="match status" value="1"/>
</dbReference>
<evidence type="ECO:0000256" key="1">
    <source>
        <dbReference type="ARBA" id="ARBA00009091"/>
    </source>
</evidence>
<dbReference type="GO" id="GO:0051082">
    <property type="term" value="F:unfolded protein binding"/>
    <property type="evidence" value="ECO:0007669"/>
    <property type="project" value="InterPro"/>
</dbReference>
<reference evidence="5 6" key="1">
    <citation type="journal article" date="2016" name="Nat. Commun.">
        <title>Thousands of microbial genomes shed light on interconnected biogeochemical processes in an aquifer system.</title>
        <authorList>
            <person name="Anantharaman K."/>
            <person name="Brown C.T."/>
            <person name="Hug L.A."/>
            <person name="Sharon I."/>
            <person name="Castelle C.J."/>
            <person name="Probst A.J."/>
            <person name="Thomas B.C."/>
            <person name="Singh A."/>
            <person name="Wilkins M.J."/>
            <person name="Karaoz U."/>
            <person name="Brodie E.L."/>
            <person name="Williams K.H."/>
            <person name="Hubbard S.S."/>
            <person name="Banfield J.F."/>
        </authorList>
    </citation>
    <scope>NUCLEOTIDE SEQUENCE [LARGE SCALE GENOMIC DNA]</scope>
</reference>
<keyword evidence="3" id="KW-0175">Coiled coil</keyword>
<dbReference type="PANTHER" id="PTHR35089">
    <property type="entry name" value="CHAPERONE PROTEIN SKP"/>
    <property type="match status" value="1"/>
</dbReference>
<dbReference type="GO" id="GO:0050821">
    <property type="term" value="P:protein stabilization"/>
    <property type="evidence" value="ECO:0007669"/>
    <property type="project" value="TreeGrafter"/>
</dbReference>
<comment type="caution">
    <text evidence="5">The sequence shown here is derived from an EMBL/GenBank/DDBJ whole genome shotgun (WGS) entry which is preliminary data.</text>
</comment>
<dbReference type="InterPro" id="IPR005632">
    <property type="entry name" value="Chaperone_Skp"/>
</dbReference>
<protein>
    <recommendedName>
        <fullName evidence="7">Molecular chaperone Skp</fullName>
    </recommendedName>
</protein>
<dbReference type="EMBL" id="MGDI01000028">
    <property type="protein sequence ID" value="OGL53061.1"/>
    <property type="molecule type" value="Genomic_DNA"/>
</dbReference>
<comment type="similarity">
    <text evidence="1">Belongs to the Skp family.</text>
</comment>
<feature type="coiled-coil region" evidence="3">
    <location>
        <begin position="32"/>
        <end position="117"/>
    </location>
</feature>
<evidence type="ECO:0000313" key="6">
    <source>
        <dbReference type="Proteomes" id="UP000178082"/>
    </source>
</evidence>